<feature type="compositionally biased region" description="Basic and acidic residues" evidence="1">
    <location>
        <begin position="673"/>
        <end position="706"/>
    </location>
</feature>
<keyword evidence="4" id="KW-1185">Reference proteome</keyword>
<feature type="domain" description="DNA helicase TraI type C-terminal" evidence="2">
    <location>
        <begin position="518"/>
        <end position="654"/>
    </location>
</feature>
<name>A0ABX0RKR2_9GAMM</name>
<feature type="region of interest" description="Disordered" evidence="1">
    <location>
        <begin position="653"/>
        <end position="778"/>
    </location>
</feature>
<evidence type="ECO:0000256" key="1">
    <source>
        <dbReference type="SAM" id="MobiDB-lite"/>
    </source>
</evidence>
<dbReference type="Gene3D" id="2.30.30.940">
    <property type="match status" value="1"/>
</dbReference>
<protein>
    <submittedName>
        <fullName evidence="3">AAA family ATPase</fullName>
    </submittedName>
</protein>
<evidence type="ECO:0000259" key="2">
    <source>
        <dbReference type="Pfam" id="PF07057"/>
    </source>
</evidence>
<feature type="compositionally biased region" description="Low complexity" evidence="1">
    <location>
        <begin position="657"/>
        <end position="672"/>
    </location>
</feature>
<dbReference type="CDD" id="cd17933">
    <property type="entry name" value="DEXSc_RecD-like"/>
    <property type="match status" value="1"/>
</dbReference>
<dbReference type="Pfam" id="PF07057">
    <property type="entry name" value="TraI_C"/>
    <property type="match status" value="1"/>
</dbReference>
<dbReference type="EMBL" id="VWXF01000011">
    <property type="protein sequence ID" value="NIF23935.1"/>
    <property type="molecule type" value="Genomic_DNA"/>
</dbReference>
<dbReference type="SUPFAM" id="SSF52540">
    <property type="entry name" value="P-loop containing nucleoside triphosphate hydrolases"/>
    <property type="match status" value="2"/>
</dbReference>
<dbReference type="InterPro" id="IPR027417">
    <property type="entry name" value="P-loop_NTPase"/>
</dbReference>
<dbReference type="Proteomes" id="UP001515683">
    <property type="component" value="Unassembled WGS sequence"/>
</dbReference>
<dbReference type="Gene3D" id="3.40.50.300">
    <property type="entry name" value="P-loop containing nucleotide triphosphate hydrolases"/>
    <property type="match status" value="2"/>
</dbReference>
<evidence type="ECO:0000313" key="3">
    <source>
        <dbReference type="EMBL" id="NIF23935.1"/>
    </source>
</evidence>
<accession>A0ABX0RKR2</accession>
<sequence length="778" mass="84049">MAGHYISRENLENEKTILRVIAAGKNRVEPLISEGLSAADCAPLTNGQRQAANLILTSRDQVIAISGHAGVGKTTQYRTVATAIAALNGEMEIVGLAPTHRAVSELQHAGIPSQTIASFLNEQSTYQQAGEARDFSKKVFVIDESSMSGNAQKAQLLTIITEGGGRVVPSGDRDQLKSLESGMPFGLVLDRSAAEVAAMTEIVRQTPALKPAIEAIIAGDVRGSLEIANSLSPEIVPRAEGAWRPEKSVVNLGGEGGDIHGMIAQDYANRTAEARDGTMILTELNKDRELVNEAVHNQLSGQGVVSDSVTVPVLVRVNNSNADLGRERFWVAQKGNTAQLGERYFTIGDTDAESGVVNLTGLDGASDRWISPAELRKESAAVFVPKEREMGIGEKVRLTATDRERNISANDSAVVTGITAQGQLELDAEGKSITLDPNAAMADRHIDYGYAVTTYSAQGASVRYMIGLVGVESGRKNMAAQDSTYVQISRAKEHVQLYGDNVEKWIKAVENRSGRRQTVHDMVMHAEDIRAGREAGLWDKSQPVSETRIAERMDQHVIADARFVSGKSPELLWPVVNSHGRHRGNLHVPVTPATGHLDFSSAHYEGANDGNRVVMQRGERHGKVLEAADVDTALQLIAENPGSPVVVVTDHSERGEAGAAAASERAETASGEELTRNEDEALDKALEASREKEPDQPEAADEKADPQADGEEAEWEGYGLDDEDALQQTADYFAAYDMDHGRQAEPAQRPLDENVNQVRSPTTQPDHDFVRQPQKTLE</sequence>
<reference evidence="3 4" key="1">
    <citation type="journal article" date="2019" name="bioRxiv">
        <title>Bacteria contribute to plant secondary compound degradation in a generalist herbivore system.</title>
        <authorList>
            <person name="Francoeur C.B."/>
            <person name="Khadempour L."/>
            <person name="Moreira-Soto R.D."/>
            <person name="Gotting K."/>
            <person name="Book A.J."/>
            <person name="Pinto-Tomas A.A."/>
            <person name="Keefover-Ring K."/>
            <person name="Currie C.R."/>
        </authorList>
    </citation>
    <scope>NUCLEOTIDE SEQUENCE [LARGE SCALE GENOMIC DNA]</scope>
    <source>
        <strain evidence="3">Acro-835</strain>
    </source>
</reference>
<feature type="compositionally biased region" description="Polar residues" evidence="1">
    <location>
        <begin position="754"/>
        <end position="764"/>
    </location>
</feature>
<evidence type="ECO:0000313" key="4">
    <source>
        <dbReference type="Proteomes" id="UP001515683"/>
    </source>
</evidence>
<organism evidence="3 4">
    <name type="scientific">Candidatus Pantoea multigeneris</name>
    <dbReference type="NCBI Taxonomy" id="2608357"/>
    <lineage>
        <taxon>Bacteria</taxon>
        <taxon>Pseudomonadati</taxon>
        <taxon>Pseudomonadota</taxon>
        <taxon>Gammaproteobacteria</taxon>
        <taxon>Enterobacterales</taxon>
        <taxon>Erwiniaceae</taxon>
        <taxon>Pantoea</taxon>
    </lineage>
</organism>
<dbReference type="RefSeq" id="WP_167017621.1">
    <property type="nucleotide sequence ID" value="NZ_VWXF01000011.1"/>
</dbReference>
<feature type="compositionally biased region" description="Acidic residues" evidence="1">
    <location>
        <begin position="708"/>
        <end position="725"/>
    </location>
</feature>
<dbReference type="Pfam" id="PF13604">
    <property type="entry name" value="AAA_30"/>
    <property type="match status" value="1"/>
</dbReference>
<gene>
    <name evidence="3" type="ORF">F3J40_20350</name>
</gene>
<proteinExistence type="predicted"/>
<dbReference type="InterPro" id="IPR009767">
    <property type="entry name" value="DNA_helicase_TraI_C"/>
</dbReference>
<comment type="caution">
    <text evidence="3">The sequence shown here is derived from an EMBL/GenBank/DDBJ whole genome shotgun (WGS) entry which is preliminary data.</text>
</comment>